<dbReference type="Pfam" id="PF00149">
    <property type="entry name" value="Metallophos"/>
    <property type="match status" value="1"/>
</dbReference>
<dbReference type="OrthoDB" id="9807890at2"/>
<dbReference type="PANTHER" id="PTHR42850:SF4">
    <property type="entry name" value="ZINC-DEPENDENT ENDOPOLYPHOSPHATASE"/>
    <property type="match status" value="1"/>
</dbReference>
<feature type="domain" description="Calcineurin-like phosphoesterase" evidence="1">
    <location>
        <begin position="1"/>
        <end position="192"/>
    </location>
</feature>
<keyword evidence="3" id="KW-1185">Reference proteome</keyword>
<dbReference type="RefSeq" id="WP_109887286.1">
    <property type="nucleotide sequence ID" value="NZ_CP029550.1"/>
</dbReference>
<dbReference type="GO" id="GO:0110154">
    <property type="term" value="P:RNA decapping"/>
    <property type="evidence" value="ECO:0007669"/>
    <property type="project" value="TreeGrafter"/>
</dbReference>
<dbReference type="SUPFAM" id="SSF56300">
    <property type="entry name" value="Metallo-dependent phosphatases"/>
    <property type="match status" value="1"/>
</dbReference>
<dbReference type="GO" id="GO:0008803">
    <property type="term" value="F:bis(5'-nucleosyl)-tetraphosphatase (symmetrical) activity"/>
    <property type="evidence" value="ECO:0007669"/>
    <property type="project" value="TreeGrafter"/>
</dbReference>
<accession>A0A2U8W0P5</accession>
<name>A0A2U8W0P5_9HYPH</name>
<dbReference type="InterPro" id="IPR004843">
    <property type="entry name" value="Calcineurin-like_PHP"/>
</dbReference>
<dbReference type="AlphaFoldDB" id="A0A2U8W0P5"/>
<dbReference type="PANTHER" id="PTHR42850">
    <property type="entry name" value="METALLOPHOSPHOESTERASE"/>
    <property type="match status" value="1"/>
</dbReference>
<evidence type="ECO:0000313" key="3">
    <source>
        <dbReference type="Proteomes" id="UP000245926"/>
    </source>
</evidence>
<evidence type="ECO:0000313" key="2">
    <source>
        <dbReference type="EMBL" id="AWN39597.1"/>
    </source>
</evidence>
<organism evidence="2 3">
    <name type="scientific">Methylobacterium durans</name>
    <dbReference type="NCBI Taxonomy" id="2202825"/>
    <lineage>
        <taxon>Bacteria</taxon>
        <taxon>Pseudomonadati</taxon>
        <taxon>Pseudomonadota</taxon>
        <taxon>Alphaproteobacteria</taxon>
        <taxon>Hyphomicrobiales</taxon>
        <taxon>Methylobacteriaceae</taxon>
        <taxon>Methylobacterium</taxon>
    </lineage>
</organism>
<evidence type="ECO:0000259" key="1">
    <source>
        <dbReference type="Pfam" id="PF00149"/>
    </source>
</evidence>
<reference evidence="3" key="1">
    <citation type="submission" date="2018-05" db="EMBL/GenBank/DDBJ databases">
        <title>Complete Genome Sequence of Methylobacterium sp. 17SD2-17.</title>
        <authorList>
            <person name="Srinivasan S."/>
        </authorList>
    </citation>
    <scope>NUCLEOTIDE SEQUENCE [LARGE SCALE GENOMIC DNA]</scope>
    <source>
        <strain evidence="3">17SD2-17</strain>
    </source>
</reference>
<dbReference type="InterPro" id="IPR029052">
    <property type="entry name" value="Metallo-depent_PP-like"/>
</dbReference>
<protein>
    <submittedName>
        <fullName evidence="2">Serine/threonine protein phosphatase</fullName>
    </submittedName>
</protein>
<dbReference type="InterPro" id="IPR050126">
    <property type="entry name" value="Ap4A_hydrolase"/>
</dbReference>
<dbReference type="KEGG" id="mets:DK389_02455"/>
<gene>
    <name evidence="2" type="ORF">DK389_02455</name>
</gene>
<proteinExistence type="predicted"/>
<dbReference type="GO" id="GO:0016791">
    <property type="term" value="F:phosphatase activity"/>
    <property type="evidence" value="ECO:0007669"/>
    <property type="project" value="TreeGrafter"/>
</dbReference>
<dbReference type="Proteomes" id="UP000245926">
    <property type="component" value="Chromosome"/>
</dbReference>
<dbReference type="GO" id="GO:0005737">
    <property type="term" value="C:cytoplasm"/>
    <property type="evidence" value="ECO:0007669"/>
    <property type="project" value="TreeGrafter"/>
</dbReference>
<dbReference type="EMBL" id="CP029550">
    <property type="protein sequence ID" value="AWN39597.1"/>
    <property type="molecule type" value="Genomic_DNA"/>
</dbReference>
<dbReference type="Gene3D" id="3.60.21.10">
    <property type="match status" value="1"/>
</dbReference>
<sequence length="233" mass="25193">MPTYAIADLHGRFDLFTKAIAAITERGGGTVVLTGDYVDRGPESRQIIDALIAGPPAGQEWIALKGNHEDMMVSVCRGQAAVGWWMENGGAQTLLSYGHPMAGGVDLSVVPREHLDWLDRLPIVLRDGRRLFVHAGVDPMIALDLQSERKCLWMLYPDGFAGGHGDLHVVHGHHQFADGPKLYAGRTNLDTFAWYTGRLVIGVFDDAVPGGPVGLIEIIGEPHELALRGASEG</sequence>